<dbReference type="AlphaFoldDB" id="A0A1G7I6C8"/>
<dbReference type="OrthoDB" id="9809594at2"/>
<dbReference type="EMBL" id="FNAO01000011">
    <property type="protein sequence ID" value="SDF08222.1"/>
    <property type="molecule type" value="Genomic_DNA"/>
</dbReference>
<dbReference type="Gene3D" id="3.40.50.2000">
    <property type="entry name" value="Glycogen Phosphorylase B"/>
    <property type="match status" value="1"/>
</dbReference>
<accession>A0A1G7I6C8</accession>
<protein>
    <recommendedName>
        <fullName evidence="3">Glycosyl transferase family 28 C-terminal domain-containing protein</fullName>
    </recommendedName>
</protein>
<gene>
    <name evidence="1" type="ORF">SAMN05421636_11131</name>
</gene>
<reference evidence="1 2" key="1">
    <citation type="submission" date="2016-10" db="EMBL/GenBank/DDBJ databases">
        <authorList>
            <person name="de Groot N.N."/>
        </authorList>
    </citation>
    <scope>NUCLEOTIDE SEQUENCE [LARGE SCALE GENOMIC DNA]</scope>
    <source>
        <strain evidence="1 2">DSM 23421</strain>
    </source>
</reference>
<evidence type="ECO:0000313" key="2">
    <source>
        <dbReference type="Proteomes" id="UP000199109"/>
    </source>
</evidence>
<name>A0A1G7I6C8_9FLAO</name>
<evidence type="ECO:0000313" key="1">
    <source>
        <dbReference type="EMBL" id="SDF08222.1"/>
    </source>
</evidence>
<dbReference type="RefSeq" id="WP_091873566.1">
    <property type="nucleotide sequence ID" value="NZ_FNAO01000011.1"/>
</dbReference>
<dbReference type="SUPFAM" id="SSF53756">
    <property type="entry name" value="UDP-Glycosyltransferase/glycogen phosphorylase"/>
    <property type="match status" value="1"/>
</dbReference>
<dbReference type="STRING" id="641691.SAMN05421636_11131"/>
<organism evidence="1 2">
    <name type="scientific">Pricia antarctica</name>
    <dbReference type="NCBI Taxonomy" id="641691"/>
    <lineage>
        <taxon>Bacteria</taxon>
        <taxon>Pseudomonadati</taxon>
        <taxon>Bacteroidota</taxon>
        <taxon>Flavobacteriia</taxon>
        <taxon>Flavobacteriales</taxon>
        <taxon>Flavobacteriaceae</taxon>
        <taxon>Pricia</taxon>
    </lineage>
</organism>
<keyword evidence="2" id="KW-1185">Reference proteome</keyword>
<proteinExistence type="predicted"/>
<sequence>MIGYYAHSQGSGHCNYANLFSKIFGKSLTVFTDRNHAFDRGTDVVMLENEDPDGNEYQRSCFPEPRALHYAPVNIGKITRRNKTILDNVLKRNISLLIIDVSVEMAMLARVSSIPYAYVRLQGDRNDIPHLNAFEGASFLLAYFPKEMESVDTPSWITNKTVYFGFLSKFMFDKGVNKRPVEFRIGLKPILLHLNGFGGTRAFDFGNLPKRYDIYVIGPGRGGSDRRSGIEYIGVVDDTRAFINHADLIIAACGLNTTSELLSLGKRFVASPEKRHFEEQEYIARNLDRLGWAIDFSKYGCLNTAVRALSNIQQKDLPRISLHELEAFKAKLEFFGYRADKLAYEHSRNLAHQALGNSYKNKNTKIELSAI</sequence>
<evidence type="ECO:0008006" key="3">
    <source>
        <dbReference type="Google" id="ProtNLM"/>
    </source>
</evidence>
<dbReference type="Proteomes" id="UP000199109">
    <property type="component" value="Unassembled WGS sequence"/>
</dbReference>